<keyword evidence="1" id="KW-0805">Transcription regulation</keyword>
<dbReference type="SUPFAM" id="SSF55781">
    <property type="entry name" value="GAF domain-like"/>
    <property type="match status" value="1"/>
</dbReference>
<dbReference type="Gene3D" id="3.30.450.40">
    <property type="match status" value="1"/>
</dbReference>
<dbReference type="Pfam" id="PF00589">
    <property type="entry name" value="Phage_integrase"/>
    <property type="match status" value="1"/>
</dbReference>
<evidence type="ECO:0000256" key="1">
    <source>
        <dbReference type="ARBA" id="ARBA00023015"/>
    </source>
</evidence>
<proteinExistence type="predicted"/>
<dbReference type="Gene3D" id="1.10.443.10">
    <property type="entry name" value="Intergrase catalytic core"/>
    <property type="match status" value="1"/>
</dbReference>
<comment type="caution">
    <text evidence="8">The sequence shown here is derived from an EMBL/GenBank/DDBJ whole genome shotgun (WGS) entry which is preliminary data.</text>
</comment>
<accession>A0A830GML0</accession>
<feature type="domain" description="Bacterioopsin transcriptional activator GAF and HTH associated" evidence="7">
    <location>
        <begin position="335"/>
        <end position="488"/>
    </location>
</feature>
<dbReference type="InterPro" id="IPR002104">
    <property type="entry name" value="Integrase_catalytic"/>
</dbReference>
<evidence type="ECO:0000259" key="7">
    <source>
        <dbReference type="Pfam" id="PF15915"/>
    </source>
</evidence>
<dbReference type="GO" id="GO:0015074">
    <property type="term" value="P:DNA integration"/>
    <property type="evidence" value="ECO:0007669"/>
    <property type="project" value="InterPro"/>
</dbReference>
<dbReference type="InterPro" id="IPR031803">
    <property type="entry name" value="BAT_GAF/HTH-assoc"/>
</dbReference>
<evidence type="ECO:0000256" key="3">
    <source>
        <dbReference type="ARBA" id="ARBA00023172"/>
    </source>
</evidence>
<evidence type="ECO:0000259" key="4">
    <source>
        <dbReference type="Pfam" id="PF00589"/>
    </source>
</evidence>
<name>A0A830GML0_9EURY</name>
<dbReference type="RefSeq" id="WP_188996148.1">
    <property type="nucleotide sequence ID" value="NZ_BMOU01000002.1"/>
</dbReference>
<dbReference type="InterPro" id="IPR007050">
    <property type="entry name" value="HTH_bacterioopsin"/>
</dbReference>
<evidence type="ECO:0000259" key="5">
    <source>
        <dbReference type="Pfam" id="PF04967"/>
    </source>
</evidence>
<dbReference type="AlphaFoldDB" id="A0A830GML0"/>
<dbReference type="PANTHER" id="PTHR34236:SF1">
    <property type="entry name" value="DIMETHYL SULFOXIDE REDUCTASE TRANSCRIPTIONAL ACTIVATOR"/>
    <property type="match status" value="1"/>
</dbReference>
<reference evidence="8" key="1">
    <citation type="journal article" date="2014" name="Int. J. Syst. Evol. Microbiol.">
        <title>Complete genome sequence of Corynebacterium casei LMG S-19264T (=DSM 44701T), isolated from a smear-ripened cheese.</title>
        <authorList>
            <consortium name="US DOE Joint Genome Institute (JGI-PGF)"/>
            <person name="Walter F."/>
            <person name="Albersmeier A."/>
            <person name="Kalinowski J."/>
            <person name="Ruckert C."/>
        </authorList>
    </citation>
    <scope>NUCLEOTIDE SEQUENCE</scope>
    <source>
        <strain evidence="8">JCM 17820</strain>
    </source>
</reference>
<dbReference type="GO" id="GO:0003677">
    <property type="term" value="F:DNA binding"/>
    <property type="evidence" value="ECO:0007669"/>
    <property type="project" value="InterPro"/>
</dbReference>
<evidence type="ECO:0000256" key="2">
    <source>
        <dbReference type="ARBA" id="ARBA00023163"/>
    </source>
</evidence>
<evidence type="ECO:0000313" key="8">
    <source>
        <dbReference type="EMBL" id="GGN91906.1"/>
    </source>
</evidence>
<sequence length="572" mass="61559">MAERTDVLGARGYEQLRRAAETHREDLVLRFGAEVGLRPAEMTRVRLADVASTESHFFLRVRDDDGVDREVYLPAAVEHDMRKFASAADRAADEPLLSVSARRLQMLVGEVADRAAETAPRLGDVSSRDLRWRFAATMLSEGVPPQVVCALGGWDRLARLEPLLDDPNREAVIRAIEGAEDVPTPARLRRTIKVAADVGESLAVAATVEEIEQTVCDRLADTEGFRFAWVAERTGDGLTPRTAAGIRDSRIDDHLQGRGDAAAAAMDSHEVRVVEDGEGPMALVPIIRDDDAAGVLAIGTTVHVVDAEQDLLAALGAQVGAALAAVERKRLLLADTVTELAFECTDGGAFTVSLTRALDCSLELSGVVPVGGRSLLYYLVVDGAPAGPALSYAAEDPDIADARLIEDYGDGALLEVVVTAAPTLDLVENGARVRTLTAENGTATIEVELPGDSNLREVVDAVVEAYPETSLTAKRETERPAETDTGFRERLSDRLSERQSTVLAAAYHSGYFEWPRGTTAEELAESLDVSAPTFHNHLRKAQQKLLTAFFADTPTEPPTALGEQVSTKYSDS</sequence>
<keyword evidence="2" id="KW-0804">Transcription</keyword>
<dbReference type="SUPFAM" id="SSF56349">
    <property type="entry name" value="DNA breaking-rejoining enzymes"/>
    <property type="match status" value="1"/>
</dbReference>
<keyword evidence="3" id="KW-0233">DNA recombination</keyword>
<dbReference type="GO" id="GO:0006310">
    <property type="term" value="P:DNA recombination"/>
    <property type="evidence" value="ECO:0007669"/>
    <property type="project" value="UniProtKB-KW"/>
</dbReference>
<dbReference type="EMBL" id="BMOU01000002">
    <property type="protein sequence ID" value="GGN91906.1"/>
    <property type="molecule type" value="Genomic_DNA"/>
</dbReference>
<dbReference type="InterPro" id="IPR013762">
    <property type="entry name" value="Integrase-like_cat_sf"/>
</dbReference>
<dbReference type="Pfam" id="PF04967">
    <property type="entry name" value="HTH_10"/>
    <property type="match status" value="1"/>
</dbReference>
<evidence type="ECO:0000313" key="9">
    <source>
        <dbReference type="Proteomes" id="UP000605784"/>
    </source>
</evidence>
<keyword evidence="9" id="KW-1185">Reference proteome</keyword>
<gene>
    <name evidence="8" type="ORF">GCM10009030_15480</name>
</gene>
<reference evidence="8" key="2">
    <citation type="submission" date="2020-09" db="EMBL/GenBank/DDBJ databases">
        <authorList>
            <person name="Sun Q."/>
            <person name="Ohkuma M."/>
        </authorList>
    </citation>
    <scope>NUCLEOTIDE SEQUENCE</scope>
    <source>
        <strain evidence="8">JCM 17820</strain>
    </source>
</reference>
<dbReference type="Proteomes" id="UP000605784">
    <property type="component" value="Unassembled WGS sequence"/>
</dbReference>
<organism evidence="8 9">
    <name type="scientific">Haloarcula pellucida</name>
    <dbReference type="NCBI Taxonomy" id="1427151"/>
    <lineage>
        <taxon>Archaea</taxon>
        <taxon>Methanobacteriati</taxon>
        <taxon>Methanobacteriota</taxon>
        <taxon>Stenosarchaea group</taxon>
        <taxon>Halobacteria</taxon>
        <taxon>Halobacteriales</taxon>
        <taxon>Haloarculaceae</taxon>
        <taxon>Haloarcula</taxon>
    </lineage>
</organism>
<protein>
    <submittedName>
        <fullName evidence="8">XRE family transcriptional regulator</fullName>
    </submittedName>
</protein>
<dbReference type="Pfam" id="PF15915">
    <property type="entry name" value="BAT"/>
    <property type="match status" value="1"/>
</dbReference>
<evidence type="ECO:0000259" key="6">
    <source>
        <dbReference type="Pfam" id="PF13492"/>
    </source>
</evidence>
<dbReference type="PANTHER" id="PTHR34236">
    <property type="entry name" value="DIMETHYL SULFOXIDE REDUCTASE TRANSCRIPTIONAL ACTIVATOR"/>
    <property type="match status" value="1"/>
</dbReference>
<dbReference type="InterPro" id="IPR036388">
    <property type="entry name" value="WH-like_DNA-bd_sf"/>
</dbReference>
<dbReference type="InterPro" id="IPR029016">
    <property type="entry name" value="GAF-like_dom_sf"/>
</dbReference>
<dbReference type="Pfam" id="PF13492">
    <property type="entry name" value="GAF_3"/>
    <property type="match status" value="1"/>
</dbReference>
<dbReference type="Gene3D" id="1.10.10.10">
    <property type="entry name" value="Winged helix-like DNA-binding domain superfamily/Winged helix DNA-binding domain"/>
    <property type="match status" value="1"/>
</dbReference>
<dbReference type="InterPro" id="IPR011010">
    <property type="entry name" value="DNA_brk_join_enz"/>
</dbReference>
<feature type="domain" description="HTH bat-type" evidence="5">
    <location>
        <begin position="495"/>
        <end position="546"/>
    </location>
</feature>
<feature type="domain" description="GAF" evidence="6">
    <location>
        <begin position="208"/>
        <end position="324"/>
    </location>
</feature>
<feature type="domain" description="Tyr recombinase" evidence="4">
    <location>
        <begin position="13"/>
        <end position="157"/>
    </location>
</feature>
<dbReference type="InterPro" id="IPR003018">
    <property type="entry name" value="GAF"/>
</dbReference>